<evidence type="ECO:0000256" key="1">
    <source>
        <dbReference type="ARBA" id="ARBA00022723"/>
    </source>
</evidence>
<gene>
    <name evidence="8" type="ORF">COLO4_37101</name>
</gene>
<dbReference type="InterPro" id="IPR002219">
    <property type="entry name" value="PKC_DAG/PE"/>
</dbReference>
<dbReference type="PANTHER" id="PTHR46288">
    <property type="entry name" value="PHORBOL-ESTER/DAG-TYPE DOMAIN-CONTAINING PROTEIN"/>
    <property type="match status" value="1"/>
</dbReference>
<dbReference type="PANTHER" id="PTHR46288:SF27">
    <property type="entry name" value="CYSTEINE_HISTIDINE-RICH C1 DOMAIN FAMILY PROTEIN"/>
    <property type="match status" value="1"/>
</dbReference>
<feature type="domain" description="Phorbol-ester/DAG-type" evidence="6">
    <location>
        <begin position="140"/>
        <end position="198"/>
    </location>
</feature>
<feature type="domain" description="Zinc finger PHD-type" evidence="7">
    <location>
        <begin position="343"/>
        <end position="418"/>
    </location>
</feature>
<reference evidence="9" key="1">
    <citation type="submission" date="2013-09" db="EMBL/GenBank/DDBJ databases">
        <title>Corchorus olitorius genome sequencing.</title>
        <authorList>
            <person name="Alam M."/>
            <person name="Haque M.S."/>
            <person name="Islam M.S."/>
            <person name="Emdad E.M."/>
            <person name="Islam M.M."/>
            <person name="Ahmed B."/>
            <person name="Halim A."/>
            <person name="Hossen Q.M.M."/>
            <person name="Hossain M.Z."/>
            <person name="Ahmed R."/>
            <person name="Khan M.M."/>
            <person name="Islam R."/>
            <person name="Rashid M.M."/>
            <person name="Khan S.A."/>
            <person name="Rahman M.S."/>
            <person name="Alam M."/>
            <person name="Yahiya A.S."/>
            <person name="Khan M.S."/>
            <person name="Azam M.S."/>
            <person name="Haque T."/>
            <person name="Lashkar M.Z.H."/>
            <person name="Akhand A.I."/>
            <person name="Morshed G."/>
            <person name="Roy S."/>
            <person name="Uddin K.S."/>
            <person name="Rabeya T."/>
            <person name="Hossain A.S."/>
            <person name="Chowdhury A."/>
            <person name="Snigdha A.R."/>
            <person name="Mortoza M.S."/>
            <person name="Matin S.A."/>
            <person name="Hoque S.M.E."/>
            <person name="Islam M.K."/>
            <person name="Roy D.K."/>
            <person name="Haider R."/>
            <person name="Moosa M.M."/>
            <person name="Elias S.M."/>
            <person name="Hasan A.M."/>
            <person name="Jahan S."/>
            <person name="Shafiuddin M."/>
            <person name="Mahmood N."/>
            <person name="Shommy N.S."/>
        </authorList>
    </citation>
    <scope>NUCLEOTIDE SEQUENCE [LARGE SCALE GENOMIC DNA]</scope>
    <source>
        <strain evidence="9">cv. O-4</strain>
    </source>
</reference>
<dbReference type="EMBL" id="AWUE01023837">
    <property type="protein sequence ID" value="OMO52546.1"/>
    <property type="molecule type" value="Genomic_DNA"/>
</dbReference>
<dbReference type="SMART" id="SM00109">
    <property type="entry name" value="C1"/>
    <property type="match status" value="4"/>
</dbReference>
<name>A0A1R3G393_9ROSI</name>
<dbReference type="InterPro" id="IPR001965">
    <property type="entry name" value="Znf_PHD"/>
</dbReference>
<evidence type="ECO:0000313" key="9">
    <source>
        <dbReference type="Proteomes" id="UP000187203"/>
    </source>
</evidence>
<dbReference type="OrthoDB" id="929503at2759"/>
<feature type="domain" description="Zinc finger PHD-type" evidence="7">
    <location>
        <begin position="28"/>
        <end position="87"/>
    </location>
</feature>
<proteinExistence type="predicted"/>
<comment type="caution">
    <text evidence="8">The sequence shown here is derived from an EMBL/GenBank/DDBJ whole genome shotgun (WGS) entry which is preliminary data.</text>
</comment>
<keyword evidence="9" id="KW-1185">Reference proteome</keyword>
<protein>
    <submittedName>
        <fullName evidence="8">Zinc finger, PHD-type</fullName>
    </submittedName>
</protein>
<organism evidence="8 9">
    <name type="scientific">Corchorus olitorius</name>
    <dbReference type="NCBI Taxonomy" id="93759"/>
    <lineage>
        <taxon>Eukaryota</taxon>
        <taxon>Viridiplantae</taxon>
        <taxon>Streptophyta</taxon>
        <taxon>Embryophyta</taxon>
        <taxon>Tracheophyta</taxon>
        <taxon>Spermatophyta</taxon>
        <taxon>Magnoliopsida</taxon>
        <taxon>eudicotyledons</taxon>
        <taxon>Gunneridae</taxon>
        <taxon>Pentapetalae</taxon>
        <taxon>rosids</taxon>
        <taxon>malvids</taxon>
        <taxon>Malvales</taxon>
        <taxon>Malvaceae</taxon>
        <taxon>Grewioideae</taxon>
        <taxon>Apeibeae</taxon>
        <taxon>Corchorus</taxon>
    </lineage>
</organism>
<dbReference type="SMART" id="SM00249">
    <property type="entry name" value="PHD"/>
    <property type="match status" value="3"/>
</dbReference>
<evidence type="ECO:0000313" key="8">
    <source>
        <dbReference type="EMBL" id="OMO52546.1"/>
    </source>
</evidence>
<evidence type="ECO:0000256" key="5">
    <source>
        <dbReference type="SAM" id="Coils"/>
    </source>
</evidence>
<dbReference type="InterPro" id="IPR004146">
    <property type="entry name" value="DC1"/>
</dbReference>
<dbReference type="Pfam" id="PF03107">
    <property type="entry name" value="C1_2"/>
    <property type="match status" value="4"/>
</dbReference>
<dbReference type="Gene3D" id="3.30.60.20">
    <property type="match status" value="1"/>
</dbReference>
<feature type="domain" description="Phorbol-ester/DAG-type" evidence="6">
    <location>
        <begin position="11"/>
        <end position="63"/>
    </location>
</feature>
<evidence type="ECO:0000256" key="2">
    <source>
        <dbReference type="ARBA" id="ARBA00022737"/>
    </source>
</evidence>
<evidence type="ECO:0000259" key="6">
    <source>
        <dbReference type="SMART" id="SM00109"/>
    </source>
</evidence>
<keyword evidence="2" id="KW-0677">Repeat</keyword>
<keyword evidence="5" id="KW-0175">Coiled coil</keyword>
<keyword evidence="1" id="KW-0479">Metal-binding</keyword>
<feature type="domain" description="Zinc finger PHD-type" evidence="7">
    <location>
        <begin position="150"/>
        <end position="215"/>
    </location>
</feature>
<dbReference type="InterPro" id="IPR046349">
    <property type="entry name" value="C1-like_sf"/>
</dbReference>
<evidence type="ECO:0000256" key="3">
    <source>
        <dbReference type="ARBA" id="ARBA00022771"/>
    </source>
</evidence>
<dbReference type="GO" id="GO:0008270">
    <property type="term" value="F:zinc ion binding"/>
    <property type="evidence" value="ECO:0007669"/>
    <property type="project" value="UniProtKB-KW"/>
</dbReference>
<accession>A0A1R3G393</accession>
<dbReference type="SUPFAM" id="SSF57889">
    <property type="entry name" value="Cysteine-rich domain"/>
    <property type="match status" value="3"/>
</dbReference>
<feature type="coiled-coil region" evidence="5">
    <location>
        <begin position="456"/>
        <end position="511"/>
    </location>
</feature>
<keyword evidence="3" id="KW-0863">Zinc-finger</keyword>
<sequence>MEGNSIDHFLHSHPLKLIEEEEVNYEFRCKGCKESLSPGESPIYGCRHCKFYLHKACAELPKEIQHFFHPCPLFLNILSSFTCNACFKVGYGFSYGCRRCYFNMHVECAQRPNIESDGDCDQEIVQHFTHWHPLRLVDEINWKKDLQLVGCGICEKLISFDHHDSAAVYGCEECNFFVHKSCIINIPRQITYAFHPSCPLILLTTIFHYNCKGCDDEHFRGSLVFSCERCNFELDVKCALLPTLDQSKDADKIQYVGHQHPLLALRGNDNNKDKMIASEVLRCGACGEKWSLESDDHSGFGCERCYFFIHRQCAVELKQEIDHYFHPLHPLTLTSPLKASFKYCGACRGSIDEFLLIYRCDKCYFNLHLDCAKAKPKLLLKYEGHPHHLTFFDKTPAAKTPAAKTPDSPARIYCYICECKFIAEANCVISELLPSLTGLEDYATGDKRAISKDEENSALEASVAKINNMIAALRAKKEPLGLQVEQLEARLGQLKDELHEIEGDLKQLEIDRFLCSYKLNLNLKE</sequence>
<evidence type="ECO:0000256" key="4">
    <source>
        <dbReference type="ARBA" id="ARBA00022833"/>
    </source>
</evidence>
<feature type="domain" description="Phorbol-ester/DAG-type" evidence="6">
    <location>
        <begin position="321"/>
        <end position="377"/>
    </location>
</feature>
<feature type="domain" description="Phorbol-ester/DAG-type" evidence="6">
    <location>
        <begin position="66"/>
        <end position="120"/>
    </location>
</feature>
<dbReference type="AlphaFoldDB" id="A0A1R3G393"/>
<keyword evidence="4" id="KW-0862">Zinc</keyword>
<evidence type="ECO:0000259" key="7">
    <source>
        <dbReference type="SMART" id="SM00249"/>
    </source>
</evidence>
<dbReference type="Proteomes" id="UP000187203">
    <property type="component" value="Unassembled WGS sequence"/>
</dbReference>